<keyword evidence="1" id="KW-1133">Transmembrane helix</keyword>
<dbReference type="EMBL" id="MFGX01000047">
    <property type="protein sequence ID" value="OGF55841.1"/>
    <property type="molecule type" value="Genomic_DNA"/>
</dbReference>
<sequence length="136" mass="14994">MVETRDRSVAPTPGWQLIQAFYVLLLGVSAVGFLAPPLDTREGRWGVGLALANLTLVLLGAAVTWFAYRQRQRWAWWVVLATGLCYGLPMTVIDHLLVGWMGPVSVLEFLLLALWAIGLLRGSRAIFGGRRETDGT</sequence>
<dbReference type="AlphaFoldDB" id="A0A1F5UYT6"/>
<organism evidence="2 3">
    <name type="scientific">Fraserbacteria sp. (strain RBG_16_55_9)</name>
    <dbReference type="NCBI Taxonomy" id="1817864"/>
    <lineage>
        <taxon>Bacteria</taxon>
        <taxon>Candidatus Fraseribacteriota</taxon>
    </lineage>
</organism>
<feature type="transmembrane region" description="Helical" evidence="1">
    <location>
        <begin position="99"/>
        <end position="120"/>
    </location>
</feature>
<evidence type="ECO:0000313" key="2">
    <source>
        <dbReference type="EMBL" id="OGF55841.1"/>
    </source>
</evidence>
<feature type="transmembrane region" description="Helical" evidence="1">
    <location>
        <begin position="20"/>
        <end position="38"/>
    </location>
</feature>
<keyword evidence="1" id="KW-0812">Transmembrane</keyword>
<name>A0A1F5UYT6_FRAXR</name>
<feature type="transmembrane region" description="Helical" evidence="1">
    <location>
        <begin position="74"/>
        <end position="93"/>
    </location>
</feature>
<feature type="transmembrane region" description="Helical" evidence="1">
    <location>
        <begin position="44"/>
        <end position="67"/>
    </location>
</feature>
<accession>A0A1F5UYT6</accession>
<keyword evidence="1" id="KW-0472">Membrane</keyword>
<reference evidence="2 3" key="1">
    <citation type="journal article" date="2016" name="Nat. Commun.">
        <title>Thousands of microbial genomes shed light on interconnected biogeochemical processes in an aquifer system.</title>
        <authorList>
            <person name="Anantharaman K."/>
            <person name="Brown C.T."/>
            <person name="Hug L.A."/>
            <person name="Sharon I."/>
            <person name="Castelle C.J."/>
            <person name="Probst A.J."/>
            <person name="Thomas B.C."/>
            <person name="Singh A."/>
            <person name="Wilkins M.J."/>
            <person name="Karaoz U."/>
            <person name="Brodie E.L."/>
            <person name="Williams K.H."/>
            <person name="Hubbard S.S."/>
            <person name="Banfield J.F."/>
        </authorList>
    </citation>
    <scope>NUCLEOTIDE SEQUENCE [LARGE SCALE GENOMIC DNA]</scope>
    <source>
        <strain evidence="3">RBG_16_55_9</strain>
    </source>
</reference>
<dbReference type="Proteomes" id="UP000179157">
    <property type="component" value="Unassembled WGS sequence"/>
</dbReference>
<comment type="caution">
    <text evidence="2">The sequence shown here is derived from an EMBL/GenBank/DDBJ whole genome shotgun (WGS) entry which is preliminary data.</text>
</comment>
<evidence type="ECO:0008006" key="4">
    <source>
        <dbReference type="Google" id="ProtNLM"/>
    </source>
</evidence>
<evidence type="ECO:0000313" key="3">
    <source>
        <dbReference type="Proteomes" id="UP000179157"/>
    </source>
</evidence>
<gene>
    <name evidence="2" type="ORF">A2Z21_00560</name>
</gene>
<evidence type="ECO:0000256" key="1">
    <source>
        <dbReference type="SAM" id="Phobius"/>
    </source>
</evidence>
<proteinExistence type="predicted"/>
<dbReference type="STRING" id="1817864.A2Z21_00560"/>
<protein>
    <recommendedName>
        <fullName evidence="4">DUF4345 domain-containing protein</fullName>
    </recommendedName>
</protein>